<evidence type="ECO:0000256" key="1">
    <source>
        <dbReference type="ARBA" id="ARBA00013267"/>
    </source>
</evidence>
<evidence type="ECO:0000256" key="2">
    <source>
        <dbReference type="ARBA" id="ARBA00022598"/>
    </source>
</evidence>
<comment type="catalytic activity">
    <reaction evidence="6">
        <text>cytidine(34) in tRNA(Ile2) + L-lysine + ATP = lysidine(34) in tRNA(Ile2) + AMP + diphosphate + H(+)</text>
        <dbReference type="Rhea" id="RHEA:43744"/>
        <dbReference type="Rhea" id="RHEA-COMP:10625"/>
        <dbReference type="Rhea" id="RHEA-COMP:10670"/>
        <dbReference type="ChEBI" id="CHEBI:15378"/>
        <dbReference type="ChEBI" id="CHEBI:30616"/>
        <dbReference type="ChEBI" id="CHEBI:32551"/>
        <dbReference type="ChEBI" id="CHEBI:33019"/>
        <dbReference type="ChEBI" id="CHEBI:82748"/>
        <dbReference type="ChEBI" id="CHEBI:83665"/>
        <dbReference type="ChEBI" id="CHEBI:456215"/>
        <dbReference type="EC" id="6.3.4.19"/>
    </reaction>
</comment>
<keyword evidence="2" id="KW-0436">Ligase</keyword>
<feature type="compositionally biased region" description="Acidic residues" evidence="7">
    <location>
        <begin position="657"/>
        <end position="671"/>
    </location>
</feature>
<dbReference type="PANTHER" id="PTHR43033:SF1">
    <property type="entry name" value="TRNA(ILE)-LYSIDINE SYNTHASE-RELATED"/>
    <property type="match status" value="1"/>
</dbReference>
<comment type="caution">
    <text evidence="9">The sequence shown here is derived from an EMBL/GenBank/DDBJ whole genome shotgun (WGS) entry which is preliminary data.</text>
</comment>
<feature type="domain" description="tRNA(Ile)-lysidine/2-thiocytidine synthase N-terminal" evidence="8">
    <location>
        <begin position="292"/>
        <end position="338"/>
    </location>
</feature>
<name>A0A9P8VBS7_9PEZI</name>
<dbReference type="GO" id="GO:0008033">
    <property type="term" value="P:tRNA processing"/>
    <property type="evidence" value="ECO:0007669"/>
    <property type="project" value="UniProtKB-KW"/>
</dbReference>
<protein>
    <recommendedName>
        <fullName evidence="1">tRNA(Ile)-lysidine synthetase</fullName>
        <ecNumber evidence="1">6.3.4.19</ecNumber>
    </recommendedName>
</protein>
<keyword evidence="10" id="KW-1185">Reference proteome</keyword>
<evidence type="ECO:0000313" key="10">
    <source>
        <dbReference type="Proteomes" id="UP000770015"/>
    </source>
</evidence>
<keyword evidence="3" id="KW-0819">tRNA processing</keyword>
<dbReference type="Pfam" id="PF01171">
    <property type="entry name" value="ATP_bind_3"/>
    <property type="match status" value="2"/>
</dbReference>
<organism evidence="9 10">
    <name type="scientific">Plectosphaerella plurivora</name>
    <dbReference type="NCBI Taxonomy" id="936078"/>
    <lineage>
        <taxon>Eukaryota</taxon>
        <taxon>Fungi</taxon>
        <taxon>Dikarya</taxon>
        <taxon>Ascomycota</taxon>
        <taxon>Pezizomycotina</taxon>
        <taxon>Sordariomycetes</taxon>
        <taxon>Hypocreomycetidae</taxon>
        <taxon>Glomerellales</taxon>
        <taxon>Plectosphaerellaceae</taxon>
        <taxon>Plectosphaerella</taxon>
    </lineage>
</organism>
<dbReference type="Proteomes" id="UP000770015">
    <property type="component" value="Unassembled WGS sequence"/>
</dbReference>
<dbReference type="OrthoDB" id="434144at2759"/>
<keyword evidence="5" id="KW-0067">ATP-binding</keyword>
<keyword evidence="4" id="KW-0547">Nucleotide-binding</keyword>
<gene>
    <name evidence="9" type="ORF">F5X68DRAFT_79510</name>
</gene>
<accession>A0A9P8VBS7</accession>
<evidence type="ECO:0000256" key="7">
    <source>
        <dbReference type="SAM" id="MobiDB-lite"/>
    </source>
</evidence>
<dbReference type="GO" id="GO:0005524">
    <property type="term" value="F:ATP binding"/>
    <property type="evidence" value="ECO:0007669"/>
    <property type="project" value="UniProtKB-KW"/>
</dbReference>
<evidence type="ECO:0000256" key="4">
    <source>
        <dbReference type="ARBA" id="ARBA00022741"/>
    </source>
</evidence>
<dbReference type="GO" id="GO:0032267">
    <property type="term" value="F:tRNA(Ile)-lysidine synthase activity"/>
    <property type="evidence" value="ECO:0007669"/>
    <property type="project" value="UniProtKB-EC"/>
</dbReference>
<proteinExistence type="inferred from homology"/>
<feature type="region of interest" description="Disordered" evidence="7">
    <location>
        <begin position="641"/>
        <end position="687"/>
    </location>
</feature>
<evidence type="ECO:0000256" key="6">
    <source>
        <dbReference type="ARBA" id="ARBA00048539"/>
    </source>
</evidence>
<sequence>MSVAPRVFHHVSKPISFVEFYEAMQEACPRRFPQAVQSVPRRVGLAISGGVDSMALAFLMNRLRTREPLYRIADNNIASKPIAVVVDHKLRPESSSEALAVLKQLSRFPQLTSELVTINWRDELDIPRDFDVNSIPNIESLARRYRYRRLARQFSHTNIASIFTAHHEDDQYETVLMRLLNGHGIRGLRGMGQCSNVPECYDMHNVYESGFVDDQLRAQPFINFRPRRRDWRYTRRDLREEINLPEYMTELRAGLQTDLDMAYIDREYGDDPASWYQRRRAPAVPHIPTEDMGMVIYRPLLGFGKDRLIATCEANKIKWFEDSTNQDQTMTLRNAVRHMWKHHDLPVALQKKSVLQLSRWCVDKTRSQDKEADRWLSKAIMHNFDPNTGTLVVTVPDLTISPPRRKSIYNRRRRELRLSHRGTIGALVIRKLIAYVTPDRLLPVVSTLQSPVARLFPSIAPAGDAAKTEISKSFSQASVLFIPLQHTTEKGLAGANPLRAASPQKWFLTRQPYASSQPQPNKTWVTRAEPKSPFHFLENAEHPPWAYLTPDAAGVESSSTVSMASKEWYPWRQWAPYDGRYWIRLRARFKGVVRVAPYQEAYAKEFREGLDAKGRTLLADLLRRYAPGKVRYTLPALYTVDAPPPGPDEIPQSDAALEVDDPGPAGEDDGGDALPPALPPQSNRPAARAEMWVSDVDSWRGKTTKIKMLALVTLPVHLPGVEEWLQWEARYKKVDTSLLDEAMLWPQPKIQRRRPTSGLRWRVRRRRQTELYQHNN</sequence>
<dbReference type="InterPro" id="IPR014729">
    <property type="entry name" value="Rossmann-like_a/b/a_fold"/>
</dbReference>
<dbReference type="EMBL" id="JAGSXJ010000009">
    <property type="protein sequence ID" value="KAH6688368.1"/>
    <property type="molecule type" value="Genomic_DNA"/>
</dbReference>
<dbReference type="HAMAP" id="MF_01161">
    <property type="entry name" value="tRNA_Ile_lys_synt"/>
    <property type="match status" value="1"/>
</dbReference>
<evidence type="ECO:0000256" key="5">
    <source>
        <dbReference type="ARBA" id="ARBA00022840"/>
    </source>
</evidence>
<dbReference type="PANTHER" id="PTHR43033">
    <property type="entry name" value="TRNA(ILE)-LYSIDINE SYNTHASE-RELATED"/>
    <property type="match status" value="1"/>
</dbReference>
<dbReference type="InterPro" id="IPR012795">
    <property type="entry name" value="tRNA_Ile_lys_synt_N"/>
</dbReference>
<evidence type="ECO:0000259" key="8">
    <source>
        <dbReference type="Pfam" id="PF01171"/>
    </source>
</evidence>
<evidence type="ECO:0000313" key="9">
    <source>
        <dbReference type="EMBL" id="KAH6688368.1"/>
    </source>
</evidence>
<reference evidence="9" key="1">
    <citation type="journal article" date="2021" name="Nat. Commun.">
        <title>Genetic determinants of endophytism in the Arabidopsis root mycobiome.</title>
        <authorList>
            <person name="Mesny F."/>
            <person name="Miyauchi S."/>
            <person name="Thiergart T."/>
            <person name="Pickel B."/>
            <person name="Atanasova L."/>
            <person name="Karlsson M."/>
            <person name="Huettel B."/>
            <person name="Barry K.W."/>
            <person name="Haridas S."/>
            <person name="Chen C."/>
            <person name="Bauer D."/>
            <person name="Andreopoulos W."/>
            <person name="Pangilinan J."/>
            <person name="LaButti K."/>
            <person name="Riley R."/>
            <person name="Lipzen A."/>
            <person name="Clum A."/>
            <person name="Drula E."/>
            <person name="Henrissat B."/>
            <person name="Kohler A."/>
            <person name="Grigoriev I.V."/>
            <person name="Martin F.M."/>
            <person name="Hacquard S."/>
        </authorList>
    </citation>
    <scope>NUCLEOTIDE SEQUENCE</scope>
    <source>
        <strain evidence="9">MPI-SDFR-AT-0117</strain>
    </source>
</reference>
<dbReference type="CDD" id="cd01992">
    <property type="entry name" value="TilS_N"/>
    <property type="match status" value="1"/>
</dbReference>
<dbReference type="EC" id="6.3.4.19" evidence="1"/>
<dbReference type="Gene3D" id="3.40.50.620">
    <property type="entry name" value="HUPs"/>
    <property type="match status" value="1"/>
</dbReference>
<dbReference type="InterPro" id="IPR012094">
    <property type="entry name" value="tRNA_Ile_lys_synt"/>
</dbReference>
<dbReference type="SUPFAM" id="SSF52402">
    <property type="entry name" value="Adenine nucleotide alpha hydrolases-like"/>
    <property type="match status" value="1"/>
</dbReference>
<dbReference type="AlphaFoldDB" id="A0A9P8VBS7"/>
<evidence type="ECO:0000256" key="3">
    <source>
        <dbReference type="ARBA" id="ARBA00022694"/>
    </source>
</evidence>
<dbReference type="InterPro" id="IPR011063">
    <property type="entry name" value="TilS/TtcA_N"/>
</dbReference>
<feature type="domain" description="tRNA(Ile)-lysidine/2-thiocytidine synthase N-terminal" evidence="8">
    <location>
        <begin position="43"/>
        <end position="197"/>
    </location>
</feature>